<comment type="caution">
    <text evidence="3">The sequence shown here is derived from an EMBL/GenBank/DDBJ whole genome shotgun (WGS) entry which is preliminary data.</text>
</comment>
<accession>A0ABV8Z5Z2</accession>
<keyword evidence="4" id="KW-1185">Reference proteome</keyword>
<dbReference type="InterPro" id="IPR007863">
    <property type="entry name" value="Peptidase_M16_C"/>
</dbReference>
<dbReference type="InterPro" id="IPR011765">
    <property type="entry name" value="Pept_M16_N"/>
</dbReference>
<dbReference type="InterPro" id="IPR050361">
    <property type="entry name" value="MPP/UQCRC_Complex"/>
</dbReference>
<dbReference type="InterPro" id="IPR011249">
    <property type="entry name" value="Metalloenz_LuxS/M16"/>
</dbReference>
<reference evidence="4" key="1">
    <citation type="journal article" date="2019" name="Int. J. Syst. Evol. Microbiol.">
        <title>The Global Catalogue of Microorganisms (GCM) 10K type strain sequencing project: providing services to taxonomists for standard genome sequencing and annotation.</title>
        <authorList>
            <consortium name="The Broad Institute Genomics Platform"/>
            <consortium name="The Broad Institute Genome Sequencing Center for Infectious Disease"/>
            <person name="Wu L."/>
            <person name="Ma J."/>
        </authorList>
    </citation>
    <scope>NUCLEOTIDE SEQUENCE [LARGE SCALE GENOMIC DNA]</scope>
    <source>
        <strain evidence="4">DT43</strain>
    </source>
</reference>
<dbReference type="Proteomes" id="UP001596012">
    <property type="component" value="Unassembled WGS sequence"/>
</dbReference>
<feature type="domain" description="Peptidase M16 C-terminal" evidence="2">
    <location>
        <begin position="200"/>
        <end position="374"/>
    </location>
</feature>
<dbReference type="RefSeq" id="WP_386354733.1">
    <property type="nucleotide sequence ID" value="NZ_JBHSFG010000102.1"/>
</dbReference>
<proteinExistence type="predicted"/>
<dbReference type="PANTHER" id="PTHR11851:SF224">
    <property type="entry name" value="PROCESSING PROTEASE"/>
    <property type="match status" value="1"/>
</dbReference>
<dbReference type="Gene3D" id="3.30.830.10">
    <property type="entry name" value="Metalloenzyme, LuxS/M16 peptidase-like"/>
    <property type="match status" value="2"/>
</dbReference>
<name>A0ABV8Z5Z2_9ACTN</name>
<dbReference type="Pfam" id="PF00675">
    <property type="entry name" value="Peptidase_M16"/>
    <property type="match status" value="1"/>
</dbReference>
<gene>
    <name evidence="3" type="ORF">ACFPH6_46690</name>
</gene>
<evidence type="ECO:0000313" key="4">
    <source>
        <dbReference type="Proteomes" id="UP001596012"/>
    </source>
</evidence>
<dbReference type="EMBL" id="JBHSFG010000102">
    <property type="protein sequence ID" value="MFC4471896.1"/>
    <property type="molecule type" value="Genomic_DNA"/>
</dbReference>
<protein>
    <submittedName>
        <fullName evidence="3">M16 family metallopeptidase</fullName>
    </submittedName>
</protein>
<evidence type="ECO:0000259" key="1">
    <source>
        <dbReference type="Pfam" id="PF00675"/>
    </source>
</evidence>
<dbReference type="Pfam" id="PF05193">
    <property type="entry name" value="Peptidase_M16_C"/>
    <property type="match status" value="1"/>
</dbReference>
<evidence type="ECO:0000259" key="2">
    <source>
        <dbReference type="Pfam" id="PF05193"/>
    </source>
</evidence>
<evidence type="ECO:0000313" key="3">
    <source>
        <dbReference type="EMBL" id="MFC4471896.1"/>
    </source>
</evidence>
<feature type="domain" description="Peptidase M16 N-terminal" evidence="1">
    <location>
        <begin position="83"/>
        <end position="185"/>
    </location>
</feature>
<sequence>MTGGVVNERRILESRPDAGRTAASGADASLAHGRLPLPDIDITLDNGLRVVVCSAPVVPLVEIRLTVPYVPKGSGEVTQCQLLAGILLQGTARRDADGYDAALAAHGATLNAAADARKLTVAGHTMADALPAVLALLAETVRGPRLTEDVVTPERERLASRIRLALHQPAALAQHALLRRRYGEEAAARLQPTPELAAACTPDDLAKLHARHLRARGAVLVLVGDLRPEEAVATVREVFGSWDAGPERDVPEVPPWFAGGPLQRVDRPGAVQSVIRLAAPALPRTDPGYPALHLAQLVFGGSFASRLVARLRETEGYAYQLGSGMESVPGASTLIVEADTAAEHTLPALAVIKEELERMAAEPPSVREVDAARSYAVGSTATAMSSPGALASGLANLLHVGVGSDWLHNWGPLMECVPYDAVGEAAHRFFRPADFTGVIVAEEASVAPLRRGATDELDF</sequence>
<dbReference type="PANTHER" id="PTHR11851">
    <property type="entry name" value="METALLOPROTEASE"/>
    <property type="match status" value="1"/>
</dbReference>
<organism evidence="3 4">
    <name type="scientific">Streptomyces xiangluensis</name>
    <dbReference type="NCBI Taxonomy" id="2665720"/>
    <lineage>
        <taxon>Bacteria</taxon>
        <taxon>Bacillati</taxon>
        <taxon>Actinomycetota</taxon>
        <taxon>Actinomycetes</taxon>
        <taxon>Kitasatosporales</taxon>
        <taxon>Streptomycetaceae</taxon>
        <taxon>Streptomyces</taxon>
    </lineage>
</organism>
<dbReference type="SUPFAM" id="SSF63411">
    <property type="entry name" value="LuxS/MPP-like metallohydrolase"/>
    <property type="match status" value="2"/>
</dbReference>